<evidence type="ECO:0000313" key="10">
    <source>
        <dbReference type="Proteomes" id="UP000000589"/>
    </source>
</evidence>
<feature type="region of interest" description="Disordered" evidence="7">
    <location>
        <begin position="168"/>
        <end position="202"/>
    </location>
</feature>
<dbReference type="VEuPathDB" id="HostDB:ENSMUSG00000056612"/>
<evidence type="ECO:0000256" key="4">
    <source>
        <dbReference type="ARBA" id="ARBA00023272"/>
    </source>
</evidence>
<reference evidence="8" key="3">
    <citation type="submission" date="2025-08" db="UniProtKB">
        <authorList>
            <consortium name="Ensembl"/>
        </authorList>
    </citation>
    <scope>IDENTIFICATION</scope>
    <source>
        <strain evidence="8">C57BL/6J</strain>
    </source>
</reference>
<accession>A0A494BB30</accession>
<evidence type="ECO:0007829" key="11">
    <source>
        <dbReference type="PeptideAtlas" id="A0A494BB30"/>
    </source>
</evidence>
<comment type="subcellular location">
    <subcellularLocation>
        <location evidence="5">Membrane</location>
        <topology evidence="5">Peripheral membrane protein</topology>
    </subcellularLocation>
</comment>
<evidence type="ECO:0000256" key="7">
    <source>
        <dbReference type="SAM" id="MobiDB-lite"/>
    </source>
</evidence>
<gene>
    <name evidence="8 9" type="primary">Ppp1r14b</name>
</gene>
<evidence type="ECO:0000256" key="1">
    <source>
        <dbReference type="ARBA" id="ARBA00005483"/>
    </source>
</evidence>
<keyword evidence="2 5" id="KW-0597">Phosphoprotein</keyword>
<evidence type="ECO:0000313" key="9">
    <source>
        <dbReference type="MGI" id="MGI:107682"/>
    </source>
</evidence>
<dbReference type="FunFam" id="1.10.150.220:FF:000001">
    <property type="entry name" value="Phosphatase 1, regulatory (Inhibitor) subunit 14C"/>
    <property type="match status" value="1"/>
</dbReference>
<sequence>MADSGPAGGAALAAPAPGPGSGSTGPRVYFQSPPGAAGEGPGGADDDGPVRRQGKVTVKYDRKELRKRLNLEEWILEQLTRLYDCQEEEIPELEIDVDELLDMESDDTRAARVKGGCVCVQLIIGILASLTAPSYLGLHLWPAGQDPGHAEAEHTPEEMRVLTQTAVAPTGQSLPPNLVATAIPGDPAARPGAMSRDPRAPA</sequence>
<reference evidence="8" key="4">
    <citation type="submission" date="2025-09" db="UniProtKB">
        <authorList>
            <consortium name="Ensembl"/>
        </authorList>
    </citation>
    <scope>IDENTIFICATION</scope>
    <source>
        <strain evidence="8">C57BL/6J</strain>
    </source>
</reference>
<dbReference type="AlphaFoldDB" id="A0A494BB30"/>
<dbReference type="GeneTree" id="ENSGT00950000182985"/>
<dbReference type="GO" id="GO:0005737">
    <property type="term" value="C:cytoplasm"/>
    <property type="evidence" value="ECO:0007669"/>
    <property type="project" value="InterPro"/>
</dbReference>
<evidence type="ECO:0007829" key="12">
    <source>
        <dbReference type="ProteomicsDB" id="A0A494BB30"/>
    </source>
</evidence>
<evidence type="ECO:0000256" key="3">
    <source>
        <dbReference type="ARBA" id="ARBA00022990"/>
    </source>
</evidence>
<reference evidence="8 10" key="1">
    <citation type="journal article" date="2009" name="PLoS Biol.">
        <title>Lineage-specific biology revealed by a finished genome assembly of the mouse.</title>
        <authorList>
            <consortium name="Mouse Genome Sequencing Consortium"/>
            <person name="Church D.M."/>
            <person name="Goodstadt L."/>
            <person name="Hillier L.W."/>
            <person name="Zody M.C."/>
            <person name="Goldstein S."/>
            <person name="She X."/>
            <person name="Bult C.J."/>
            <person name="Agarwala R."/>
            <person name="Cherry J.L."/>
            <person name="DiCuccio M."/>
            <person name="Hlavina W."/>
            <person name="Kapustin Y."/>
            <person name="Meric P."/>
            <person name="Maglott D."/>
            <person name="Birtle Z."/>
            <person name="Marques A.C."/>
            <person name="Graves T."/>
            <person name="Zhou S."/>
            <person name="Teague B."/>
            <person name="Potamousis K."/>
            <person name="Churas C."/>
            <person name="Place M."/>
            <person name="Herschleb J."/>
            <person name="Runnheim R."/>
            <person name="Forrest D."/>
            <person name="Amos-Landgraf J."/>
            <person name="Schwartz D.C."/>
            <person name="Cheng Z."/>
            <person name="Lindblad-Toh K."/>
            <person name="Eichler E.E."/>
            <person name="Ponting C.P."/>
        </authorList>
    </citation>
    <scope>NUCLEOTIDE SEQUENCE [LARGE SCALE GENOMIC DNA]</scope>
    <source>
        <strain evidence="8 10">C57BL/6J</strain>
    </source>
</reference>
<keyword evidence="6" id="KW-0175">Coiled coil</keyword>
<dbReference type="AGR" id="MGI:107682"/>
<dbReference type="PANTHER" id="PTHR16188:SF5">
    <property type="entry name" value="PROTEIN PHOSPHATASE 1 REGULATORY SUBUNIT 14B"/>
    <property type="match status" value="1"/>
</dbReference>
<evidence type="ECO:0000256" key="6">
    <source>
        <dbReference type="SAM" id="Coils"/>
    </source>
</evidence>
<dbReference type="GO" id="GO:0004864">
    <property type="term" value="F:protein phosphatase inhibitor activity"/>
    <property type="evidence" value="ECO:0007669"/>
    <property type="project" value="UniProtKB-UniRule"/>
</dbReference>
<dbReference type="MGI" id="MGI:107682">
    <property type="gene designation" value="Ppp1r14b"/>
</dbReference>
<dbReference type="InterPro" id="IPR036658">
    <property type="entry name" value="CPI-17_sf"/>
</dbReference>
<dbReference type="SUPFAM" id="SSF81790">
    <property type="entry name" value="Myosin phosphatase inhibitor 17kDa protein, CPI-17"/>
    <property type="match status" value="1"/>
</dbReference>
<proteinExistence type="evidence at protein level"/>
<feature type="coiled-coil region" evidence="6">
    <location>
        <begin position="62"/>
        <end position="103"/>
    </location>
</feature>
<keyword evidence="10" id="KW-1185">Reference proteome</keyword>
<dbReference type="Pfam" id="PF05361">
    <property type="entry name" value="PP1_inhibitor"/>
    <property type="match status" value="1"/>
</dbReference>
<dbReference type="Gene3D" id="1.10.150.220">
    <property type="entry name" value="CPI-17"/>
    <property type="match status" value="1"/>
</dbReference>
<organism evidence="8 10">
    <name type="scientific">Mus musculus</name>
    <name type="common">Mouse</name>
    <dbReference type="NCBI Taxonomy" id="10090"/>
    <lineage>
        <taxon>Eukaryota</taxon>
        <taxon>Metazoa</taxon>
        <taxon>Chordata</taxon>
        <taxon>Craniata</taxon>
        <taxon>Vertebrata</taxon>
        <taxon>Euteleostomi</taxon>
        <taxon>Mammalia</taxon>
        <taxon>Eutheria</taxon>
        <taxon>Euarchontoglires</taxon>
        <taxon>Glires</taxon>
        <taxon>Rodentia</taxon>
        <taxon>Myomorpha</taxon>
        <taxon>Muroidea</taxon>
        <taxon>Muridae</taxon>
        <taxon>Murinae</taxon>
        <taxon>Mus</taxon>
        <taxon>Mus</taxon>
    </lineage>
</organism>
<dbReference type="Ensembl" id="ENSMUST00000237084.2">
    <property type="protein sequence ID" value="ENSMUSP00000158340.2"/>
    <property type="gene ID" value="ENSMUSG00000056612.8"/>
</dbReference>
<keyword evidence="4 5" id="KW-0650">Protein phosphatase inhibitor</keyword>
<dbReference type="Proteomes" id="UP000000589">
    <property type="component" value="Chromosome 19"/>
</dbReference>
<evidence type="ECO:0000256" key="5">
    <source>
        <dbReference type="RuleBase" id="RU369059"/>
    </source>
</evidence>
<feature type="compositionally biased region" description="Low complexity" evidence="7">
    <location>
        <begin position="1"/>
        <end position="15"/>
    </location>
</feature>
<reference evidence="8 10" key="2">
    <citation type="journal article" date="2011" name="PLoS Biol.">
        <title>Modernizing reference genome assemblies.</title>
        <authorList>
            <person name="Church D.M."/>
            <person name="Schneider V.A."/>
            <person name="Graves T."/>
            <person name="Auger K."/>
            <person name="Cunningham F."/>
            <person name="Bouk N."/>
            <person name="Chen H.C."/>
            <person name="Agarwala R."/>
            <person name="McLaren W.M."/>
            <person name="Ritchie G.R."/>
            <person name="Albracht D."/>
            <person name="Kremitzki M."/>
            <person name="Rock S."/>
            <person name="Kotkiewicz H."/>
            <person name="Kremitzki C."/>
            <person name="Wollam A."/>
            <person name="Trani L."/>
            <person name="Fulton L."/>
            <person name="Fulton R."/>
            <person name="Matthews L."/>
            <person name="Whitehead S."/>
            <person name="Chow W."/>
            <person name="Torrance J."/>
            <person name="Dunn M."/>
            <person name="Harden G."/>
            <person name="Threadgold G."/>
            <person name="Wood J."/>
            <person name="Collins J."/>
            <person name="Heath P."/>
            <person name="Griffiths G."/>
            <person name="Pelan S."/>
            <person name="Grafham D."/>
            <person name="Eichler E.E."/>
            <person name="Weinstock G."/>
            <person name="Mardis E.R."/>
            <person name="Wilson R.K."/>
            <person name="Howe K."/>
            <person name="Flicek P."/>
            <person name="Hubbard T."/>
        </authorList>
    </citation>
    <scope>NUCLEOTIDE SEQUENCE [LARGE SCALE GENOMIC DNA]</scope>
    <source>
        <strain evidence="8 10">C57BL/6J</strain>
    </source>
</reference>
<dbReference type="Bgee" id="ENSMUSG00000056612">
    <property type="expression patterns" value="Expressed in cortical plate and 91 other cell types or tissues"/>
</dbReference>
<evidence type="ECO:0000256" key="2">
    <source>
        <dbReference type="ARBA" id="ARBA00022553"/>
    </source>
</evidence>
<evidence type="ECO:0000313" key="8">
    <source>
        <dbReference type="Ensembl" id="ENSMUSP00000158340.2"/>
    </source>
</evidence>
<protein>
    <recommendedName>
        <fullName evidence="5">Protein phosphatase 1 regulatory subunit 14</fullName>
    </recommendedName>
</protein>
<keyword evidence="5" id="KW-0472">Membrane</keyword>
<keyword evidence="11 12" id="KW-1267">Proteomics identification</keyword>
<dbReference type="ExpressionAtlas" id="A0A494BB30">
    <property type="expression patterns" value="baseline and differential"/>
</dbReference>
<dbReference type="GO" id="GO:0016020">
    <property type="term" value="C:membrane"/>
    <property type="evidence" value="ECO:0007669"/>
    <property type="project" value="UniProtKB-SubCell"/>
</dbReference>
<feature type="region of interest" description="Disordered" evidence="7">
    <location>
        <begin position="1"/>
        <end position="53"/>
    </location>
</feature>
<comment type="function">
    <text evidence="5">Inhibitor of PPP1CA.</text>
</comment>
<dbReference type="OrthoDB" id="8193882at2759"/>
<keyword evidence="3" id="KW-0007">Acetylation</keyword>
<dbReference type="PANTHER" id="PTHR16188">
    <property type="entry name" value="PROTEIN PHOSPHATASE 1 INHIBITOR POTENTIATED BY PROTEIN KINASE C"/>
    <property type="match status" value="1"/>
</dbReference>
<dbReference type="InterPro" id="IPR008025">
    <property type="entry name" value="CPI-17"/>
</dbReference>
<name>A0A494BB30_MOUSE</name>
<comment type="similarity">
    <text evidence="1 5">Belongs to the PP1 inhibitor family.</text>
</comment>